<dbReference type="EMBL" id="BAABHW010000001">
    <property type="protein sequence ID" value="GAA5067597.1"/>
    <property type="molecule type" value="Genomic_DNA"/>
</dbReference>
<dbReference type="Proteomes" id="UP001499910">
    <property type="component" value="Unassembled WGS sequence"/>
</dbReference>
<reference evidence="5" key="1">
    <citation type="journal article" date="2019" name="Int. J. Syst. Evol. Microbiol.">
        <title>The Global Catalogue of Microorganisms (GCM) 10K type strain sequencing project: providing services to taxonomists for standard genome sequencing and annotation.</title>
        <authorList>
            <consortium name="The Broad Institute Genomics Platform"/>
            <consortium name="The Broad Institute Genome Sequencing Center for Infectious Disease"/>
            <person name="Wu L."/>
            <person name="Ma J."/>
        </authorList>
    </citation>
    <scope>NUCLEOTIDE SEQUENCE [LARGE SCALE GENOMIC DNA]</scope>
    <source>
        <strain evidence="5">JCM 18015</strain>
    </source>
</reference>
<dbReference type="SUPFAM" id="SSF55729">
    <property type="entry name" value="Acyl-CoA N-acyltransferases (Nat)"/>
    <property type="match status" value="1"/>
</dbReference>
<dbReference type="CDD" id="cd04301">
    <property type="entry name" value="NAT_SF"/>
    <property type="match status" value="1"/>
</dbReference>
<evidence type="ECO:0000313" key="5">
    <source>
        <dbReference type="Proteomes" id="UP001499910"/>
    </source>
</evidence>
<sequence length="149" mass="17073">MTNSIQIRPLEPGDREAWAPLWRDYLAFYGTERDQAVYDTTFGRYTDPAREDMKAWLAWDGGRAVGLVHVIVHAHGWQVAPITYLQDLYARPEARGTGVGRKLIETVYADADTHDRPSVYWMTQTGNATARRLYDRIGVATDFMKYSRS</sequence>
<name>A0ABP9L134_9RHOB</name>
<dbReference type="Gene3D" id="3.40.630.30">
    <property type="match status" value="1"/>
</dbReference>
<dbReference type="InterPro" id="IPR050832">
    <property type="entry name" value="Bact_Acetyltransf"/>
</dbReference>
<feature type="domain" description="N-acetyltransferase" evidence="3">
    <location>
        <begin position="5"/>
        <end position="149"/>
    </location>
</feature>
<evidence type="ECO:0000256" key="2">
    <source>
        <dbReference type="ARBA" id="ARBA00023315"/>
    </source>
</evidence>
<dbReference type="InterPro" id="IPR016181">
    <property type="entry name" value="Acyl_CoA_acyltransferase"/>
</dbReference>
<keyword evidence="2" id="KW-0012">Acyltransferase</keyword>
<comment type="caution">
    <text evidence="4">The sequence shown here is derived from an EMBL/GenBank/DDBJ whole genome shotgun (WGS) entry which is preliminary data.</text>
</comment>
<keyword evidence="5" id="KW-1185">Reference proteome</keyword>
<dbReference type="InterPro" id="IPR000182">
    <property type="entry name" value="GNAT_dom"/>
</dbReference>
<accession>A0ABP9L134</accession>
<dbReference type="PANTHER" id="PTHR43877">
    <property type="entry name" value="AMINOALKYLPHOSPHONATE N-ACETYLTRANSFERASE-RELATED-RELATED"/>
    <property type="match status" value="1"/>
</dbReference>
<organism evidence="4 5">
    <name type="scientific">[Roseibacterium] beibuensis</name>
    <dbReference type="NCBI Taxonomy" id="1193142"/>
    <lineage>
        <taxon>Bacteria</taxon>
        <taxon>Pseudomonadati</taxon>
        <taxon>Pseudomonadota</taxon>
        <taxon>Alphaproteobacteria</taxon>
        <taxon>Rhodobacterales</taxon>
        <taxon>Roseobacteraceae</taxon>
        <taxon>Roseicyclus</taxon>
    </lineage>
</organism>
<dbReference type="Pfam" id="PF00583">
    <property type="entry name" value="Acetyltransf_1"/>
    <property type="match status" value="1"/>
</dbReference>
<evidence type="ECO:0000259" key="3">
    <source>
        <dbReference type="PROSITE" id="PS51186"/>
    </source>
</evidence>
<gene>
    <name evidence="4" type="ORF">GCM10023209_07410</name>
</gene>
<dbReference type="RefSeq" id="WP_259546598.1">
    <property type="nucleotide sequence ID" value="NZ_BAABHW010000001.1"/>
</dbReference>
<evidence type="ECO:0000313" key="4">
    <source>
        <dbReference type="EMBL" id="GAA5067597.1"/>
    </source>
</evidence>
<evidence type="ECO:0000256" key="1">
    <source>
        <dbReference type="ARBA" id="ARBA00022679"/>
    </source>
</evidence>
<proteinExistence type="predicted"/>
<protein>
    <submittedName>
        <fullName evidence="4">GNAT family N-acetyltransferase</fullName>
    </submittedName>
</protein>
<dbReference type="PROSITE" id="PS51186">
    <property type="entry name" value="GNAT"/>
    <property type="match status" value="1"/>
</dbReference>
<keyword evidence="1" id="KW-0808">Transferase</keyword>